<feature type="signal peptide" evidence="2">
    <location>
        <begin position="1"/>
        <end position="24"/>
    </location>
</feature>
<keyword evidence="2" id="KW-0732">Signal</keyword>
<accession>A0ABN4TI79</accession>
<feature type="region of interest" description="Disordered" evidence="1">
    <location>
        <begin position="65"/>
        <end position="96"/>
    </location>
</feature>
<protein>
    <submittedName>
        <fullName evidence="3">Uncharacterized protein</fullName>
    </submittedName>
</protein>
<evidence type="ECO:0000313" key="3">
    <source>
        <dbReference type="EMBL" id="AOZ06024.1"/>
    </source>
</evidence>
<evidence type="ECO:0000256" key="2">
    <source>
        <dbReference type="SAM" id="SignalP"/>
    </source>
</evidence>
<keyword evidence="4" id="KW-1185">Reference proteome</keyword>
<gene>
    <name evidence="3" type="ORF">BKK80_09410</name>
</gene>
<dbReference type="Proteomes" id="UP000177515">
    <property type="component" value="Chromosome 1"/>
</dbReference>
<evidence type="ECO:0000256" key="1">
    <source>
        <dbReference type="SAM" id="MobiDB-lite"/>
    </source>
</evidence>
<proteinExistence type="predicted"/>
<organism evidence="3 4">
    <name type="scientific">Cupriavidus malaysiensis</name>
    <dbReference type="NCBI Taxonomy" id="367825"/>
    <lineage>
        <taxon>Bacteria</taxon>
        <taxon>Pseudomonadati</taxon>
        <taxon>Pseudomonadota</taxon>
        <taxon>Betaproteobacteria</taxon>
        <taxon>Burkholderiales</taxon>
        <taxon>Burkholderiaceae</taxon>
        <taxon>Cupriavidus</taxon>
    </lineage>
</organism>
<evidence type="ECO:0000313" key="4">
    <source>
        <dbReference type="Proteomes" id="UP000177515"/>
    </source>
</evidence>
<sequence length="120" mass="12006">MQRKPAFASLLAIGLCTMIAGAGAQSLVPMAAPAFSLVDRDAHPGAPASAIPCGDYASAAARPWESLEHSGAPNRGANGLRGQDPRKVPPYSTWEPGMALHGAAARTAGGAGADTGASEQ</sequence>
<feature type="chain" id="PRO_5045115721" evidence="2">
    <location>
        <begin position="25"/>
        <end position="120"/>
    </location>
</feature>
<dbReference type="EMBL" id="CP017754">
    <property type="protein sequence ID" value="AOZ06024.1"/>
    <property type="molecule type" value="Genomic_DNA"/>
</dbReference>
<dbReference type="RefSeq" id="WP_071069195.1">
    <property type="nucleotide sequence ID" value="NZ_CP017754.1"/>
</dbReference>
<name>A0ABN4TI79_9BURK</name>
<reference evidence="3 4" key="1">
    <citation type="submission" date="2016-10" db="EMBL/GenBank/DDBJ databases">
        <title>Complete genome sequences of three Cupriavidus strains isolated from various Malaysian environments.</title>
        <authorList>
            <person name="Abdullah A.A.-A."/>
            <person name="Shafie N.A.H."/>
            <person name="Lau N.S."/>
        </authorList>
    </citation>
    <scope>NUCLEOTIDE SEQUENCE [LARGE SCALE GENOMIC DNA]</scope>
    <source>
        <strain evidence="3 4">USMAA1020</strain>
    </source>
</reference>